<keyword evidence="3" id="KW-1185">Reference proteome</keyword>
<keyword evidence="1" id="KW-0812">Transmembrane</keyword>
<dbReference type="RefSeq" id="XP_003064506.1">
    <property type="nucleotide sequence ID" value="XM_003064460.1"/>
</dbReference>
<sequence>MSLPSPGLHADVNGDGVVDHVEVFGGGGGGAGRSHAAVGADGRAVPSCWARVTSGVPAREALFDGTACRGHAGVTRHGDRNSYGVDGAAGMFGGKNADVDVAPPAALRRGEETDVILFNSRGEVTSYGPDGKRRWQLRTDASWQRRDDVYDAGYGGGGGGGGGHLETFPLAVDGASEVVVALGAARGVVLSPGGYKIATLRLPSVPIAPVLIVDVNGDGLNDIVARTALGTYCWTQRGAGGGGPLLVLLGFLIVGMVVAFASQIGVGSDGKKVVRRSTEMDEPGGESAKDR</sequence>
<feature type="transmembrane region" description="Helical" evidence="1">
    <location>
        <begin position="245"/>
        <end position="266"/>
    </location>
</feature>
<evidence type="ECO:0000313" key="3">
    <source>
        <dbReference type="Proteomes" id="UP000001876"/>
    </source>
</evidence>
<dbReference type="PANTHER" id="PTHR34284:SF1">
    <property type="entry name" value="FG-GAP REPEAT-CONTAINING PROTEIN"/>
    <property type="match status" value="1"/>
</dbReference>
<dbReference type="OrthoDB" id="498961at2759"/>
<dbReference type="OMA" id="VIPTHKA"/>
<dbReference type="InterPro" id="IPR028994">
    <property type="entry name" value="Integrin_alpha_N"/>
</dbReference>
<dbReference type="eggNOG" id="ENOG502QPN1">
    <property type="taxonomic scope" value="Eukaryota"/>
</dbReference>
<name>C1N8T7_MICPC</name>
<gene>
    <name evidence="2" type="ORF">MICPUCDRAFT_54235</name>
</gene>
<dbReference type="SUPFAM" id="SSF69318">
    <property type="entry name" value="Integrin alpha N-terminal domain"/>
    <property type="match status" value="1"/>
</dbReference>
<dbReference type="STRING" id="564608.C1N8T7"/>
<dbReference type="Proteomes" id="UP000001876">
    <property type="component" value="Unassembled WGS sequence"/>
</dbReference>
<dbReference type="PANTHER" id="PTHR34284">
    <property type="entry name" value="FG-GAP REPEAT-CONTAINING PROTEIN"/>
    <property type="match status" value="1"/>
</dbReference>
<dbReference type="AlphaFoldDB" id="C1N8T7"/>
<dbReference type="KEGG" id="mpp:MICPUCDRAFT_54235"/>
<evidence type="ECO:0000313" key="2">
    <source>
        <dbReference type="EMBL" id="EEH51411.1"/>
    </source>
</evidence>
<proteinExistence type="predicted"/>
<protein>
    <submittedName>
        <fullName evidence="2">Predicted protein</fullName>
    </submittedName>
</protein>
<keyword evidence="1" id="KW-1133">Transmembrane helix</keyword>
<accession>C1N8T7</accession>
<reference evidence="2 3" key="1">
    <citation type="journal article" date="2009" name="Science">
        <title>Green evolution and dynamic adaptations revealed by genomes of the marine picoeukaryotes Micromonas.</title>
        <authorList>
            <person name="Worden A.Z."/>
            <person name="Lee J.H."/>
            <person name="Mock T."/>
            <person name="Rouze P."/>
            <person name="Simmons M.P."/>
            <person name="Aerts A.L."/>
            <person name="Allen A.E."/>
            <person name="Cuvelier M.L."/>
            <person name="Derelle E."/>
            <person name="Everett M.V."/>
            <person name="Foulon E."/>
            <person name="Grimwood J."/>
            <person name="Gundlach H."/>
            <person name="Henrissat B."/>
            <person name="Napoli C."/>
            <person name="McDonald S.M."/>
            <person name="Parker M.S."/>
            <person name="Rombauts S."/>
            <person name="Salamov A."/>
            <person name="Von Dassow P."/>
            <person name="Badger J.H."/>
            <person name="Coutinho P.M."/>
            <person name="Demir E."/>
            <person name="Dubchak I."/>
            <person name="Gentemann C."/>
            <person name="Eikrem W."/>
            <person name="Gready J.E."/>
            <person name="John U."/>
            <person name="Lanier W."/>
            <person name="Lindquist E.A."/>
            <person name="Lucas S."/>
            <person name="Mayer K.F."/>
            <person name="Moreau H."/>
            <person name="Not F."/>
            <person name="Otillar R."/>
            <person name="Panaud O."/>
            <person name="Pangilinan J."/>
            <person name="Paulsen I."/>
            <person name="Piegu B."/>
            <person name="Poliakov A."/>
            <person name="Robbens S."/>
            <person name="Schmutz J."/>
            <person name="Toulza E."/>
            <person name="Wyss T."/>
            <person name="Zelensky A."/>
            <person name="Zhou K."/>
            <person name="Armbrust E.V."/>
            <person name="Bhattacharya D."/>
            <person name="Goodenough U.W."/>
            <person name="Van de Peer Y."/>
            <person name="Grigoriev I.V."/>
        </authorList>
    </citation>
    <scope>NUCLEOTIDE SEQUENCE [LARGE SCALE GENOMIC DNA]</scope>
    <source>
        <strain evidence="2 3">CCMP1545</strain>
    </source>
</reference>
<evidence type="ECO:0000256" key="1">
    <source>
        <dbReference type="SAM" id="Phobius"/>
    </source>
</evidence>
<organism evidence="3">
    <name type="scientific">Micromonas pusilla (strain CCMP1545)</name>
    <name type="common">Picoplanktonic green alga</name>
    <dbReference type="NCBI Taxonomy" id="564608"/>
    <lineage>
        <taxon>Eukaryota</taxon>
        <taxon>Viridiplantae</taxon>
        <taxon>Chlorophyta</taxon>
        <taxon>Mamiellophyceae</taxon>
        <taxon>Mamiellales</taxon>
        <taxon>Mamiellaceae</taxon>
        <taxon>Micromonas</taxon>
    </lineage>
</organism>
<dbReference type="EMBL" id="GG663751">
    <property type="protein sequence ID" value="EEH51411.1"/>
    <property type="molecule type" value="Genomic_DNA"/>
</dbReference>
<keyword evidence="1" id="KW-0472">Membrane</keyword>
<dbReference type="GeneID" id="9689771"/>